<keyword evidence="3" id="KW-1185">Reference proteome</keyword>
<proteinExistence type="predicted"/>
<dbReference type="EMBL" id="NJGG01000001">
    <property type="protein sequence ID" value="OXL15828.1"/>
    <property type="molecule type" value="Genomic_DNA"/>
</dbReference>
<feature type="domain" description="Amine oxidase" evidence="1">
    <location>
        <begin position="10"/>
        <end position="291"/>
    </location>
</feature>
<dbReference type="Proteomes" id="UP000215188">
    <property type="component" value="Unassembled WGS sequence"/>
</dbReference>
<sequence length="443" mass="49419">MKIAIVGAGISGLGCAYALSKLDNCEVTIYEGGNHIGGHSNTVDLTLDTPSGKVSHGVDTGFLVFNQRTYPRLIRLFHEIDVEIAKSDMSFSVSIPKQNGDVLEWSGTSIDSLFAQRKNILSPSFLRMVKDIIRFNRICTKLAADKRLDEIDLTVGEFIKKHRFSQEFQDWYFLPMVGAIWSCPVSQMLAFPIATMIRFCFNHGLIQIADRPQWLTVQGGSREYVKKLCAHIEQNGGSFIREHVTSVSRNANQVNINTAHGTISYDHVVMACHSDQALDVLKDPSAEENNILGSVKYQDNRAVLHTDSSLLPSEKKCWAAWNYASTQSENLQDQEVCVNYLINQLQPLPESWANQPVIVSLNPVVEPKAETIHADIQYAHPVFDQAAILAQQNLSLIQGLRNTWYCGAWTGYGFHEDGLRSGELVAEAIQEILRSPRKTPISA</sequence>
<protein>
    <submittedName>
        <fullName evidence="2">NAD/FAD-binding protein</fullName>
    </submittedName>
</protein>
<dbReference type="Gene3D" id="3.30.70.1990">
    <property type="match status" value="1"/>
</dbReference>
<dbReference type="InterPro" id="IPR050464">
    <property type="entry name" value="Zeta_carotene_desat/Oxidored"/>
</dbReference>
<dbReference type="FunFam" id="1.10.405.20:FF:000001">
    <property type="entry name" value="Amine oxidase"/>
    <property type="match status" value="1"/>
</dbReference>
<dbReference type="PANTHER" id="PTHR42923">
    <property type="entry name" value="PROTOPORPHYRINOGEN OXIDASE"/>
    <property type="match status" value="1"/>
</dbReference>
<accession>A0A229FW70</accession>
<dbReference type="Pfam" id="PF01593">
    <property type="entry name" value="Amino_oxidase"/>
    <property type="match status" value="1"/>
</dbReference>
<dbReference type="SUPFAM" id="SSF51905">
    <property type="entry name" value="FAD/NAD(P)-binding domain"/>
    <property type="match status" value="1"/>
</dbReference>
<reference evidence="2 3" key="1">
    <citation type="submission" date="2017-06" db="EMBL/GenBank/DDBJ databases">
        <title>Reclassification of a Polynucleobacter cosmopolitanus strain isolated from tropical Lake Victoria as Polynucleobacter victoriensis comb. nov.</title>
        <authorList>
            <person name="Hahn M.W."/>
        </authorList>
    </citation>
    <scope>NUCLEOTIDE SEQUENCE [LARGE SCALE GENOMIC DNA]</scope>
    <source>
        <strain evidence="2 3">MWH-MoIso2</strain>
    </source>
</reference>
<evidence type="ECO:0000259" key="1">
    <source>
        <dbReference type="Pfam" id="PF01593"/>
    </source>
</evidence>
<organism evidence="2 3">
    <name type="scientific">Polynucleobacter cosmopolitanus</name>
    <dbReference type="NCBI Taxonomy" id="351345"/>
    <lineage>
        <taxon>Bacteria</taxon>
        <taxon>Pseudomonadati</taxon>
        <taxon>Pseudomonadota</taxon>
        <taxon>Betaproteobacteria</taxon>
        <taxon>Burkholderiales</taxon>
        <taxon>Burkholderiaceae</taxon>
        <taxon>Polynucleobacter</taxon>
    </lineage>
</organism>
<dbReference type="RefSeq" id="WP_089514866.1">
    <property type="nucleotide sequence ID" value="NZ_NJGG01000001.1"/>
</dbReference>
<evidence type="ECO:0000313" key="2">
    <source>
        <dbReference type="EMBL" id="OXL15828.1"/>
    </source>
</evidence>
<dbReference type="AlphaFoldDB" id="A0A229FW70"/>
<dbReference type="InterPro" id="IPR036188">
    <property type="entry name" value="FAD/NAD-bd_sf"/>
</dbReference>
<dbReference type="PANTHER" id="PTHR42923:SF17">
    <property type="entry name" value="AMINE OXIDASE DOMAIN-CONTAINING PROTEIN"/>
    <property type="match status" value="1"/>
</dbReference>
<evidence type="ECO:0000313" key="3">
    <source>
        <dbReference type="Proteomes" id="UP000215188"/>
    </source>
</evidence>
<dbReference type="OrthoDB" id="20837at2"/>
<comment type="caution">
    <text evidence="2">The sequence shown here is derived from an EMBL/GenBank/DDBJ whole genome shotgun (WGS) entry which is preliminary data.</text>
</comment>
<dbReference type="PROSITE" id="PS51257">
    <property type="entry name" value="PROKAR_LIPOPROTEIN"/>
    <property type="match status" value="1"/>
</dbReference>
<name>A0A229FW70_9BURK</name>
<dbReference type="GO" id="GO:0016491">
    <property type="term" value="F:oxidoreductase activity"/>
    <property type="evidence" value="ECO:0007669"/>
    <property type="project" value="InterPro"/>
</dbReference>
<dbReference type="InterPro" id="IPR002937">
    <property type="entry name" value="Amino_oxidase"/>
</dbReference>
<dbReference type="Gene3D" id="3.50.50.60">
    <property type="entry name" value="FAD/NAD(P)-binding domain"/>
    <property type="match status" value="1"/>
</dbReference>
<dbReference type="Gene3D" id="1.10.405.20">
    <property type="match status" value="1"/>
</dbReference>
<gene>
    <name evidence="2" type="ORF">AOC33_01650</name>
</gene>